<accession>A0A2H1L557</accession>
<organism evidence="6 7">
    <name type="scientific">Brevibacterium jeotgali</name>
    <dbReference type="NCBI Taxonomy" id="1262550"/>
    <lineage>
        <taxon>Bacteria</taxon>
        <taxon>Bacillati</taxon>
        <taxon>Actinomycetota</taxon>
        <taxon>Actinomycetes</taxon>
        <taxon>Micrococcales</taxon>
        <taxon>Brevibacteriaceae</taxon>
        <taxon>Brevibacterium</taxon>
    </lineage>
</organism>
<dbReference type="GO" id="GO:0031956">
    <property type="term" value="F:medium-chain fatty acid-CoA ligase activity"/>
    <property type="evidence" value="ECO:0007669"/>
    <property type="project" value="TreeGrafter"/>
</dbReference>
<sequence>MNPSASSPIARSGLPSLPTPRPALPSSARSGIPAAEAQLPHEAVGAPLDGLDPAWSRLLTVDTLDGPRTFHVLDTGPALQEAGTSPVGTIVAAHGNPTWSYLWRHLAAEALERGWRVIAPDHLDMGFSERLPHDRAPRPADAGLRRIADRVADFDAVVTALLAEGASHRVVTIGHDWGGVMSLTWAARNQERVAAAITLNTAVHQAADKPLPASLAAVLAGPALPTSTVHTDLFLRATLALAGDSLTPAARTGFRAPYLSAARRGGIGGFVADIPHPDTHPSYSELVQLGEDIAGFRKPALVLWGPKDPVFIERFLRDLRQRLPQADLHRFEKSGHMLSEQEDVHGVALDWLARQFPGGTVSDDTVDATAAEAAATPADAAPTTAAGSGSADSSAASTPRYMFTALEENAASDDLASVDMSQNPPAKLTWREVNDRVRALAEGLHDRGLQPGDRVSMLVPPGNDLTIVLYAVLRAGGVAVVADAGLGPKGMTRAVKAADPQWIIGAVPGLTLSRVAGWPGRRISVDALGSAQRRLLAVETSIEELVASGTPASASGTVVSPDRVPLPDPDADAAILFTSGSTGPAKGVRYTHARMAALMGVLRDFFQVRPGTSLVAGFAPFALLGPGISTVSITPDMEVTKPRTLTANALANAVIDGEATMVFASPAAYHNIVATADELTSVQRESLSRITLALSAGAPVPLALMDELAKLFPNAAIRSPYGMTEGLLLTDIERAEVADALTDSDGGPGGAQGVCVGCPVDGVRVALAPIDASGTPSEELLEGAEARGILGEFVVHAAHSKAGYDRLWKTDRESARDTLDGLLWHRTNDIGHIDAAGRVWLEGRVQHLITPPAGPLGPGGPEAVVDTLPHVYRSAAVGVGPSGTQALVIVVEPSADVAAQVKEGPASLALSSLVRDIVAERTGADVAAVLVTKTFPTDIRHNSKIDRTRLARWAERALAGGKAGTP</sequence>
<dbReference type="Proteomes" id="UP000234462">
    <property type="component" value="Unassembled WGS sequence"/>
</dbReference>
<keyword evidence="7" id="KW-1185">Reference proteome</keyword>
<dbReference type="EMBL" id="FXZM01000007">
    <property type="protein sequence ID" value="SMY12041.1"/>
    <property type="molecule type" value="Genomic_DNA"/>
</dbReference>
<dbReference type="Pfam" id="PF00501">
    <property type="entry name" value="AMP-binding"/>
    <property type="match status" value="1"/>
</dbReference>
<dbReference type="Gene3D" id="3.40.50.1820">
    <property type="entry name" value="alpha/beta hydrolase"/>
    <property type="match status" value="1"/>
</dbReference>
<dbReference type="SUPFAM" id="SSF56801">
    <property type="entry name" value="Acetyl-CoA synthetase-like"/>
    <property type="match status" value="1"/>
</dbReference>
<dbReference type="Pfam" id="PF00561">
    <property type="entry name" value="Abhydrolase_1"/>
    <property type="match status" value="1"/>
</dbReference>
<comment type="similarity">
    <text evidence="1">Belongs to the ATP-dependent AMP-binding enzyme family.</text>
</comment>
<evidence type="ECO:0000259" key="4">
    <source>
        <dbReference type="Pfam" id="PF00501"/>
    </source>
</evidence>
<feature type="region of interest" description="Disordered" evidence="3">
    <location>
        <begin position="1"/>
        <end position="31"/>
    </location>
</feature>
<dbReference type="PANTHER" id="PTHR43201:SF5">
    <property type="entry name" value="MEDIUM-CHAIN ACYL-COA LIGASE ACSF2, MITOCHONDRIAL"/>
    <property type="match status" value="1"/>
</dbReference>
<evidence type="ECO:0000256" key="1">
    <source>
        <dbReference type="ARBA" id="ARBA00006432"/>
    </source>
</evidence>
<keyword evidence="2 6" id="KW-0436">Ligase</keyword>
<gene>
    <name evidence="6" type="ORF">BJEO58_01635</name>
</gene>
<protein>
    <submittedName>
        <fullName evidence="6">Acyl-CoA synthetase (AMP-forming)/AMP-acid ligase II</fullName>
    </submittedName>
</protein>
<dbReference type="PANTHER" id="PTHR43201">
    <property type="entry name" value="ACYL-COA SYNTHETASE"/>
    <property type="match status" value="1"/>
</dbReference>
<proteinExistence type="inferred from homology"/>
<evidence type="ECO:0000313" key="7">
    <source>
        <dbReference type="Proteomes" id="UP000234462"/>
    </source>
</evidence>
<dbReference type="RefSeq" id="WP_246076113.1">
    <property type="nucleotide sequence ID" value="NZ_FXZM01000007.1"/>
</dbReference>
<evidence type="ECO:0000259" key="5">
    <source>
        <dbReference type="Pfam" id="PF00561"/>
    </source>
</evidence>
<dbReference type="InterPro" id="IPR000873">
    <property type="entry name" value="AMP-dep_synth/lig_dom"/>
</dbReference>
<evidence type="ECO:0000313" key="6">
    <source>
        <dbReference type="EMBL" id="SMY12041.1"/>
    </source>
</evidence>
<dbReference type="InterPro" id="IPR029058">
    <property type="entry name" value="AB_hydrolase_fold"/>
</dbReference>
<dbReference type="InterPro" id="IPR042099">
    <property type="entry name" value="ANL_N_sf"/>
</dbReference>
<name>A0A2H1L557_9MICO</name>
<dbReference type="InterPro" id="IPR020845">
    <property type="entry name" value="AMP-binding_CS"/>
</dbReference>
<dbReference type="AlphaFoldDB" id="A0A2H1L557"/>
<feature type="domain" description="AB hydrolase-1" evidence="5">
    <location>
        <begin position="89"/>
        <end position="342"/>
    </location>
</feature>
<evidence type="ECO:0000256" key="2">
    <source>
        <dbReference type="ARBA" id="ARBA00022598"/>
    </source>
</evidence>
<dbReference type="PROSITE" id="PS00455">
    <property type="entry name" value="AMP_BINDING"/>
    <property type="match status" value="1"/>
</dbReference>
<reference evidence="7" key="1">
    <citation type="submission" date="2017-03" db="EMBL/GenBank/DDBJ databases">
        <authorList>
            <person name="Monnet C."/>
        </authorList>
    </citation>
    <scope>NUCLEOTIDE SEQUENCE [LARGE SCALE GENOMIC DNA]</scope>
    <source>
        <strain evidence="7">SJ5-8</strain>
    </source>
</reference>
<dbReference type="GO" id="GO:0006631">
    <property type="term" value="P:fatty acid metabolic process"/>
    <property type="evidence" value="ECO:0007669"/>
    <property type="project" value="TreeGrafter"/>
</dbReference>
<evidence type="ECO:0000256" key="3">
    <source>
        <dbReference type="SAM" id="MobiDB-lite"/>
    </source>
</evidence>
<feature type="region of interest" description="Disordered" evidence="3">
    <location>
        <begin position="373"/>
        <end position="396"/>
    </location>
</feature>
<dbReference type="Gene3D" id="3.40.50.12780">
    <property type="entry name" value="N-terminal domain of ligase-like"/>
    <property type="match status" value="1"/>
</dbReference>
<dbReference type="SUPFAM" id="SSF53474">
    <property type="entry name" value="alpha/beta-Hydrolases"/>
    <property type="match status" value="1"/>
</dbReference>
<feature type="domain" description="AMP-dependent synthetase/ligase" evidence="4">
    <location>
        <begin position="413"/>
        <end position="772"/>
    </location>
</feature>
<dbReference type="InterPro" id="IPR000073">
    <property type="entry name" value="AB_hydrolase_1"/>
</dbReference>